<feature type="coiled-coil region" evidence="6">
    <location>
        <begin position="238"/>
        <end position="272"/>
    </location>
</feature>
<feature type="domain" description="Methyl-accepting transducer" evidence="8">
    <location>
        <begin position="296"/>
        <end position="532"/>
    </location>
</feature>
<dbReference type="GO" id="GO:0006935">
    <property type="term" value="P:chemotaxis"/>
    <property type="evidence" value="ECO:0007669"/>
    <property type="project" value="InterPro"/>
</dbReference>
<dbReference type="RefSeq" id="WP_119833413.1">
    <property type="nucleotide sequence ID" value="NZ_QYUL01000004.1"/>
</dbReference>
<comment type="caution">
    <text evidence="11">The sequence shown here is derived from an EMBL/GenBank/DDBJ whole genome shotgun (WGS) entry which is preliminary data.</text>
</comment>
<dbReference type="Pfam" id="PF00015">
    <property type="entry name" value="MCPsignal"/>
    <property type="match status" value="1"/>
</dbReference>
<feature type="domain" description="HAMP" evidence="10">
    <location>
        <begin position="201"/>
        <end position="254"/>
    </location>
</feature>
<dbReference type="Pfam" id="PF00672">
    <property type="entry name" value="HAMP"/>
    <property type="match status" value="1"/>
</dbReference>
<gene>
    <name evidence="11" type="ORF">D3877_24520</name>
</gene>
<dbReference type="InterPro" id="IPR004090">
    <property type="entry name" value="Chemotax_Me-accpt_rcpt"/>
</dbReference>
<dbReference type="SMART" id="SM00304">
    <property type="entry name" value="HAMP"/>
    <property type="match status" value="2"/>
</dbReference>
<evidence type="ECO:0000259" key="10">
    <source>
        <dbReference type="PROSITE" id="PS50885"/>
    </source>
</evidence>
<keyword evidence="3 5" id="KW-0807">Transducer</keyword>
<evidence type="ECO:0000256" key="6">
    <source>
        <dbReference type="SAM" id="Coils"/>
    </source>
</evidence>
<evidence type="ECO:0000259" key="8">
    <source>
        <dbReference type="PROSITE" id="PS50111"/>
    </source>
</evidence>
<dbReference type="EMBL" id="QYUL01000004">
    <property type="protein sequence ID" value="RJF78273.1"/>
    <property type="molecule type" value="Genomic_DNA"/>
</dbReference>
<organism evidence="11 12">
    <name type="scientific">Azospirillum cavernae</name>
    <dbReference type="NCBI Taxonomy" id="2320860"/>
    <lineage>
        <taxon>Bacteria</taxon>
        <taxon>Pseudomonadati</taxon>
        <taxon>Pseudomonadota</taxon>
        <taxon>Alphaproteobacteria</taxon>
        <taxon>Rhodospirillales</taxon>
        <taxon>Azospirillaceae</taxon>
        <taxon>Azospirillum</taxon>
    </lineage>
</organism>
<sequence length="552" mass="58590">MTLSIRARLWLLPVVAALGFAAVLAAGFIANGAVERAVEASVELRADRDTLTDAWFGVQQTHASLLEAWSITDAEALKGHFTIVRANLDFIGSTAGDPARRNGKEAEFEKNFKAFTDYVQTQTSGLESGNRMTLVELVGGLKAASEPVNALFQSLYQATSERLLGADEAIRQANHRLVQLTMLVAGAVLLVLLPAMLLVIRSVVGPVRGIEAAMLRLADGDTAGDIPHTAKRDEIGAMARAVKIFKEKLAEIDRLREEQRAGQEQTERATRQRRLEDAMTQFDNQGTAMLRSVESALVDVQGVASELRGTAAETSQRCAVVADGAGQASANVGNVAGAVEDLARQIDRMLERVGETARIATRASDQARDTDRTVRGLSETSARIGAVVKLIEKIAKETRLLALNASIEAARAGDAGKGFAVVAAEVKALADQTATATEEITGQIAAVRAETDRAVATIQQVTAIIHDIDSNVRDVASTVEAQGRTASQISESVRAAASGSDEASRNISVIARAVEATDALSRRVFSAAEVLSRDSRGLKGAVEEFLSTAKAV</sequence>
<keyword evidence="2" id="KW-1003">Cell membrane</keyword>
<dbReference type="Gene3D" id="1.10.287.950">
    <property type="entry name" value="Methyl-accepting chemotaxis protein"/>
    <property type="match status" value="1"/>
</dbReference>
<feature type="domain" description="T-SNARE coiled-coil homology" evidence="9">
    <location>
        <begin position="448"/>
        <end position="510"/>
    </location>
</feature>
<name>A0A418VPS2_9PROT</name>
<dbReference type="PROSITE" id="PS50111">
    <property type="entry name" value="CHEMOTAXIS_TRANSDUC_2"/>
    <property type="match status" value="1"/>
</dbReference>
<dbReference type="SUPFAM" id="SSF58104">
    <property type="entry name" value="Methyl-accepting chemotaxis protein (MCP) signaling domain"/>
    <property type="match status" value="1"/>
</dbReference>
<evidence type="ECO:0000256" key="3">
    <source>
        <dbReference type="ARBA" id="ARBA00023224"/>
    </source>
</evidence>
<dbReference type="Proteomes" id="UP000283458">
    <property type="component" value="Unassembled WGS sequence"/>
</dbReference>
<evidence type="ECO:0000256" key="7">
    <source>
        <dbReference type="SAM" id="Phobius"/>
    </source>
</evidence>
<feature type="transmembrane region" description="Helical" evidence="7">
    <location>
        <begin position="180"/>
        <end position="200"/>
    </location>
</feature>
<keyword evidence="12" id="KW-1185">Reference proteome</keyword>
<dbReference type="Gene3D" id="6.10.340.10">
    <property type="match status" value="1"/>
</dbReference>
<dbReference type="GO" id="GO:0007165">
    <property type="term" value="P:signal transduction"/>
    <property type="evidence" value="ECO:0007669"/>
    <property type="project" value="UniProtKB-KW"/>
</dbReference>
<keyword evidence="6" id="KW-0175">Coiled coil</keyword>
<dbReference type="InterPro" id="IPR003660">
    <property type="entry name" value="HAMP_dom"/>
</dbReference>
<evidence type="ECO:0000256" key="5">
    <source>
        <dbReference type="PROSITE-ProRule" id="PRU00284"/>
    </source>
</evidence>
<keyword evidence="7" id="KW-0812">Transmembrane</keyword>
<dbReference type="GO" id="GO:0004888">
    <property type="term" value="F:transmembrane signaling receptor activity"/>
    <property type="evidence" value="ECO:0007669"/>
    <property type="project" value="InterPro"/>
</dbReference>
<protein>
    <submittedName>
        <fullName evidence="11">HAMP domain-containing protein</fullName>
    </submittedName>
</protein>
<keyword evidence="7" id="KW-1133">Transmembrane helix</keyword>
<evidence type="ECO:0000313" key="12">
    <source>
        <dbReference type="Proteomes" id="UP000283458"/>
    </source>
</evidence>
<keyword evidence="7" id="KW-0472">Membrane</keyword>
<dbReference type="InterPro" id="IPR004089">
    <property type="entry name" value="MCPsignal_dom"/>
</dbReference>
<evidence type="ECO:0000256" key="1">
    <source>
        <dbReference type="ARBA" id="ARBA00004429"/>
    </source>
</evidence>
<evidence type="ECO:0000313" key="11">
    <source>
        <dbReference type="EMBL" id="RJF78273.1"/>
    </source>
</evidence>
<evidence type="ECO:0000259" key="9">
    <source>
        <dbReference type="PROSITE" id="PS50192"/>
    </source>
</evidence>
<dbReference type="InterPro" id="IPR000727">
    <property type="entry name" value="T_SNARE_dom"/>
</dbReference>
<evidence type="ECO:0000256" key="2">
    <source>
        <dbReference type="ARBA" id="ARBA00022519"/>
    </source>
</evidence>
<dbReference type="OrthoDB" id="8332525at2"/>
<comment type="similarity">
    <text evidence="4">Belongs to the methyl-accepting chemotaxis (MCP) protein family.</text>
</comment>
<dbReference type="PRINTS" id="PR00260">
    <property type="entry name" value="CHEMTRNSDUCR"/>
</dbReference>
<proteinExistence type="inferred from homology"/>
<comment type="subcellular location">
    <subcellularLocation>
        <location evidence="1">Cell inner membrane</location>
        <topology evidence="1">Multi-pass membrane protein</topology>
    </subcellularLocation>
</comment>
<dbReference type="SMART" id="SM00283">
    <property type="entry name" value="MA"/>
    <property type="match status" value="1"/>
</dbReference>
<accession>A0A418VPS2</accession>
<reference evidence="11 12" key="1">
    <citation type="submission" date="2018-09" db="EMBL/GenBank/DDBJ databases">
        <authorList>
            <person name="Zhu H."/>
        </authorList>
    </citation>
    <scope>NUCLEOTIDE SEQUENCE [LARGE SCALE GENOMIC DNA]</scope>
    <source>
        <strain evidence="11 12">K2W22B-5</strain>
    </source>
</reference>
<dbReference type="PANTHER" id="PTHR32089">
    <property type="entry name" value="METHYL-ACCEPTING CHEMOTAXIS PROTEIN MCPB"/>
    <property type="match status" value="1"/>
</dbReference>
<dbReference type="PROSITE" id="PS50192">
    <property type="entry name" value="T_SNARE"/>
    <property type="match status" value="1"/>
</dbReference>
<dbReference type="PROSITE" id="PS50885">
    <property type="entry name" value="HAMP"/>
    <property type="match status" value="1"/>
</dbReference>
<keyword evidence="2" id="KW-0997">Cell inner membrane</keyword>
<dbReference type="GO" id="GO:0005886">
    <property type="term" value="C:plasma membrane"/>
    <property type="evidence" value="ECO:0007669"/>
    <property type="project" value="UniProtKB-SubCell"/>
</dbReference>
<evidence type="ECO:0000256" key="4">
    <source>
        <dbReference type="ARBA" id="ARBA00029447"/>
    </source>
</evidence>
<dbReference type="AlphaFoldDB" id="A0A418VPS2"/>
<dbReference type="CDD" id="cd06225">
    <property type="entry name" value="HAMP"/>
    <property type="match status" value="1"/>
</dbReference>
<dbReference type="PANTHER" id="PTHR32089:SF112">
    <property type="entry name" value="LYSOZYME-LIKE PROTEIN-RELATED"/>
    <property type="match status" value="1"/>
</dbReference>